<accession>A0A7S4NZ17</accession>
<feature type="chain" id="PRO_5030650218" evidence="1">
    <location>
        <begin position="22"/>
        <end position="423"/>
    </location>
</feature>
<protein>
    <submittedName>
        <fullName evidence="2">Uncharacterized protein</fullName>
    </submittedName>
</protein>
<evidence type="ECO:0000313" key="2">
    <source>
        <dbReference type="EMBL" id="CAE2316074.1"/>
    </source>
</evidence>
<organism evidence="2">
    <name type="scientific">Guillardia theta</name>
    <name type="common">Cryptophyte</name>
    <name type="synonym">Cryptomonas phi</name>
    <dbReference type="NCBI Taxonomy" id="55529"/>
    <lineage>
        <taxon>Eukaryota</taxon>
        <taxon>Cryptophyceae</taxon>
        <taxon>Pyrenomonadales</taxon>
        <taxon>Geminigeraceae</taxon>
        <taxon>Guillardia</taxon>
    </lineage>
</organism>
<dbReference type="AlphaFoldDB" id="A0A7S4NZ17"/>
<gene>
    <name evidence="2" type="ORF">GTHE00462_LOCUS24291</name>
</gene>
<sequence>MARRFPRLLLVLCLLLGIGQSRCLLLNGTETFLVSAVLDLCRGSCESRSWWKAPEGLQAQEGFLVQAGVELEHDQQATRRLDQLDVQLSIRDASLALLHLQDQHASSTNATGRRWFSFHAPPLPAGVYSVWLLVFFLDAEGPRVFSSSSSLTLIESASYARSSKRSQGNASSAGISLYRKFYQEEEEETLELRVFGLVAGEAYELEVEVAGRGTFLLARRETLRVEEKEGEGVSHFISLPPSPRGVYMLKATLRGGEVADDEGGGSKRTVARWRGEIIMEDLRRGGGGGGDLDGMRKIHGERRHPEDALVTIRTAAVPPLTSCSSWPILVSVVGASRGCSYAIRLQLYNQQGTMTYEAREFVMKTGEEDVQEEFLLPAVKRGSHRLLIEFLDVFPGVAEDDQLLSKRVATVTSDVPESCLEAR</sequence>
<name>A0A7S4NZ17_GUITH</name>
<proteinExistence type="predicted"/>
<evidence type="ECO:0000256" key="1">
    <source>
        <dbReference type="SAM" id="SignalP"/>
    </source>
</evidence>
<reference evidence="2" key="1">
    <citation type="submission" date="2021-01" db="EMBL/GenBank/DDBJ databases">
        <authorList>
            <person name="Corre E."/>
            <person name="Pelletier E."/>
            <person name="Niang G."/>
            <person name="Scheremetjew M."/>
            <person name="Finn R."/>
            <person name="Kale V."/>
            <person name="Holt S."/>
            <person name="Cochrane G."/>
            <person name="Meng A."/>
            <person name="Brown T."/>
            <person name="Cohen L."/>
        </authorList>
    </citation>
    <scope>NUCLEOTIDE SEQUENCE</scope>
    <source>
        <strain evidence="2">CCMP 2712</strain>
    </source>
</reference>
<feature type="signal peptide" evidence="1">
    <location>
        <begin position="1"/>
        <end position="21"/>
    </location>
</feature>
<keyword evidence="1" id="KW-0732">Signal</keyword>
<dbReference type="EMBL" id="HBKN01031272">
    <property type="protein sequence ID" value="CAE2316074.1"/>
    <property type="molecule type" value="Transcribed_RNA"/>
</dbReference>